<dbReference type="GO" id="GO:0008448">
    <property type="term" value="F:N-acetylglucosamine-6-phosphate deacetylase activity"/>
    <property type="evidence" value="ECO:0007669"/>
    <property type="project" value="TreeGrafter"/>
</dbReference>
<dbReference type="Gene3D" id="2.30.40.10">
    <property type="entry name" value="Urease, subunit C, domain 1"/>
    <property type="match status" value="1"/>
</dbReference>
<reference evidence="4 5" key="1">
    <citation type="submission" date="2019-12" db="EMBL/GenBank/DDBJ databases">
        <title>Full genome sequence of a Bacillus safensis strain isolated from commercially available natto in Indonesia.</title>
        <authorList>
            <person name="Yoshida M."/>
            <person name="Uomi M."/>
            <person name="Waturangi D."/>
            <person name="Ekaputri J.J."/>
            <person name="Setiamarga D.H.E."/>
        </authorList>
    </citation>
    <scope>NUCLEOTIDE SEQUENCE [LARGE SCALE GENOMIC DNA]</scope>
    <source>
        <strain evidence="4 5">IDN1</strain>
    </source>
</reference>
<proteinExistence type="inferred from homology"/>
<dbReference type="SUPFAM" id="SSF51338">
    <property type="entry name" value="Composite domain of metallo-dependent hydrolases"/>
    <property type="match status" value="1"/>
</dbReference>
<organism evidence="4 5">
    <name type="scientific">Bacillus safensis</name>
    <dbReference type="NCBI Taxonomy" id="561879"/>
    <lineage>
        <taxon>Bacteria</taxon>
        <taxon>Bacillati</taxon>
        <taxon>Bacillota</taxon>
        <taxon>Bacilli</taxon>
        <taxon>Bacillales</taxon>
        <taxon>Bacillaceae</taxon>
        <taxon>Bacillus</taxon>
    </lineage>
</organism>
<dbReference type="SUPFAM" id="SSF51556">
    <property type="entry name" value="Metallo-dependent hydrolases"/>
    <property type="match status" value="1"/>
</dbReference>
<dbReference type="Gene3D" id="3.20.20.140">
    <property type="entry name" value="Metal-dependent hydrolases"/>
    <property type="match status" value="1"/>
</dbReference>
<dbReference type="Pfam" id="PF22644">
    <property type="entry name" value="BsNagA_N"/>
    <property type="match status" value="1"/>
</dbReference>
<dbReference type="PANTHER" id="PTHR11113">
    <property type="entry name" value="N-ACETYLGLUCOSAMINE-6-PHOSPHATE DEACETYLASE"/>
    <property type="match status" value="1"/>
</dbReference>
<evidence type="ECO:0000313" key="5">
    <source>
        <dbReference type="Proteomes" id="UP000464658"/>
    </source>
</evidence>
<gene>
    <name evidence="4" type="ORF">BsIDN1_61340</name>
</gene>
<evidence type="ECO:0000256" key="1">
    <source>
        <dbReference type="ARBA" id="ARBA00010716"/>
    </source>
</evidence>
<evidence type="ECO:0000256" key="2">
    <source>
        <dbReference type="ARBA" id="ARBA00022801"/>
    </source>
</evidence>
<protein>
    <recommendedName>
        <fullName evidence="3">BsNagA composite domain-containing protein</fullName>
    </recommendedName>
</protein>
<sequence length="133" mass="14925">MSGSLLLSNIHIVTKTKIIENGFVGLRDGKIDYISTSPPTGNYEKVYISRENFFYLLPGMIDIHIHGGYGADMMDATAEAMNTLADNLPSEGTTSFFSDNHHKKTIMRLSRHLKMSLSGNKVMKHKQEVRHNV</sequence>
<evidence type="ECO:0000259" key="3">
    <source>
        <dbReference type="Pfam" id="PF22644"/>
    </source>
</evidence>
<dbReference type="EMBL" id="AP021906">
    <property type="protein sequence ID" value="BBP92516.1"/>
    <property type="molecule type" value="Genomic_DNA"/>
</dbReference>
<keyword evidence="2" id="KW-0378">Hydrolase</keyword>
<accession>A0A5S9MLK0</accession>
<comment type="similarity">
    <text evidence="1">Belongs to the metallo-dependent hydrolases superfamily. NagA family.</text>
</comment>
<dbReference type="AlphaFoldDB" id="A0A5S9MLK0"/>
<feature type="domain" description="BsNagA composite" evidence="3">
    <location>
        <begin position="4"/>
        <end position="45"/>
    </location>
</feature>
<dbReference type="InterPro" id="IPR032466">
    <property type="entry name" value="Metal_Hydrolase"/>
</dbReference>
<evidence type="ECO:0000313" key="4">
    <source>
        <dbReference type="EMBL" id="BBP92516.1"/>
    </source>
</evidence>
<dbReference type="PANTHER" id="PTHR11113:SF14">
    <property type="entry name" value="N-ACETYLGLUCOSAMINE-6-PHOSPHATE DEACETYLASE"/>
    <property type="match status" value="1"/>
</dbReference>
<dbReference type="InterPro" id="IPR059134">
    <property type="entry name" value="BsNagA_N"/>
</dbReference>
<dbReference type="GO" id="GO:0006046">
    <property type="term" value="P:N-acetylglucosamine catabolic process"/>
    <property type="evidence" value="ECO:0007669"/>
    <property type="project" value="TreeGrafter"/>
</dbReference>
<dbReference type="InterPro" id="IPR011059">
    <property type="entry name" value="Metal-dep_hydrolase_composite"/>
</dbReference>
<dbReference type="Proteomes" id="UP000464658">
    <property type="component" value="Chromosome"/>
</dbReference>
<name>A0A5S9MLK0_BACIA</name>